<protein>
    <submittedName>
        <fullName evidence="3">Uncharacterized protein</fullName>
    </submittedName>
</protein>
<accession>A0A922L335</accession>
<reference evidence="3" key="1">
    <citation type="submission" date="2013-05" db="EMBL/GenBank/DDBJ databases">
        <authorList>
            <person name="Yim A.K.Y."/>
            <person name="Chan T.F."/>
            <person name="Ji K.M."/>
            <person name="Liu X.Y."/>
            <person name="Zhou J.W."/>
            <person name="Li R.Q."/>
            <person name="Yang K.Y."/>
            <person name="Li J."/>
            <person name="Li M."/>
            <person name="Law P.T.W."/>
            <person name="Wu Y.L."/>
            <person name="Cai Z.L."/>
            <person name="Qin H."/>
            <person name="Bao Y."/>
            <person name="Leung R.K.K."/>
            <person name="Ng P.K.S."/>
            <person name="Zou J."/>
            <person name="Zhong X.J."/>
            <person name="Ran P.X."/>
            <person name="Zhong N.S."/>
            <person name="Liu Z.G."/>
            <person name="Tsui S.K.W."/>
        </authorList>
    </citation>
    <scope>NUCLEOTIDE SEQUENCE</scope>
    <source>
        <strain evidence="3">Derf</strain>
        <tissue evidence="3">Whole organism</tissue>
    </source>
</reference>
<evidence type="ECO:0000313" key="3">
    <source>
        <dbReference type="EMBL" id="KAH9516673.1"/>
    </source>
</evidence>
<feature type="region of interest" description="Disordered" evidence="1">
    <location>
        <begin position="408"/>
        <end position="478"/>
    </location>
</feature>
<dbReference type="Proteomes" id="UP000828236">
    <property type="component" value="Unassembled WGS sequence"/>
</dbReference>
<evidence type="ECO:0000256" key="1">
    <source>
        <dbReference type="SAM" id="MobiDB-lite"/>
    </source>
</evidence>
<evidence type="ECO:0000313" key="4">
    <source>
        <dbReference type="Proteomes" id="UP000790347"/>
    </source>
</evidence>
<feature type="region of interest" description="Disordered" evidence="1">
    <location>
        <begin position="1"/>
        <end position="29"/>
    </location>
</feature>
<reference evidence="3" key="4">
    <citation type="journal article" date="2022" name="Res Sq">
        <title>Comparative Genomics Reveals Insights into the Divergent Evolution of Astigmatic Mites and Household Pest Adaptations.</title>
        <authorList>
            <person name="Xiong Q."/>
            <person name="Wan A.T.-Y."/>
            <person name="Liu X.-Y."/>
            <person name="Fung C.S.-H."/>
            <person name="Xiao X."/>
            <person name="Malainual N."/>
            <person name="Hou J."/>
            <person name="Wang L."/>
            <person name="Wang M."/>
            <person name="Yang K."/>
            <person name="Cui Y."/>
            <person name="Leung E."/>
            <person name="Nong W."/>
            <person name="Shin S.-K."/>
            <person name="Au S."/>
            <person name="Jeong K.Y."/>
            <person name="Chew F.T."/>
            <person name="Hui J."/>
            <person name="Leung T.F."/>
            <person name="Tungtrongchitr A."/>
            <person name="Zhong N."/>
            <person name="Liu Z."/>
            <person name="Tsui S."/>
        </authorList>
    </citation>
    <scope>NUCLEOTIDE SEQUENCE</scope>
    <source>
        <strain evidence="3">Derf</strain>
        <tissue evidence="3">Whole organism</tissue>
    </source>
</reference>
<name>A0A922L335_DERFA</name>
<comment type="caution">
    <text evidence="3">The sequence shown here is derived from an EMBL/GenBank/DDBJ whole genome shotgun (WGS) entry which is preliminary data.</text>
</comment>
<dbReference type="Proteomes" id="UP000790347">
    <property type="component" value="Unassembled WGS sequence"/>
</dbReference>
<gene>
    <name evidence="3" type="ORF">DERF_007399</name>
    <name evidence="2" type="ORF">HUG17_1790</name>
</gene>
<organism evidence="3 4">
    <name type="scientific">Dermatophagoides farinae</name>
    <name type="common">American house dust mite</name>
    <dbReference type="NCBI Taxonomy" id="6954"/>
    <lineage>
        <taxon>Eukaryota</taxon>
        <taxon>Metazoa</taxon>
        <taxon>Ecdysozoa</taxon>
        <taxon>Arthropoda</taxon>
        <taxon>Chelicerata</taxon>
        <taxon>Arachnida</taxon>
        <taxon>Acari</taxon>
        <taxon>Acariformes</taxon>
        <taxon>Sarcoptiformes</taxon>
        <taxon>Astigmata</taxon>
        <taxon>Psoroptidia</taxon>
        <taxon>Analgoidea</taxon>
        <taxon>Pyroglyphidae</taxon>
        <taxon>Dermatophagoidinae</taxon>
        <taxon>Dermatophagoides</taxon>
    </lineage>
</organism>
<proteinExistence type="predicted"/>
<dbReference type="AlphaFoldDB" id="A0A922L335"/>
<sequence>MSKKSAPKTLSNEKIESDPNDLAVKNQNDQSFSFVTKRPVRISNASTLILDSPIKSEIPSSLSSFSMPSSSPSFRRGSAFWSSPERFDDDGYHHPLKGIIFKIKSTMKMVQPRTPEFDPPMIVDDQFVTRRIRISEAPTLVLSELSSDSSTSPPPSPIRQSSVVSEPLLSMKYQQKIWTDENQKFHETVEVLPKGDTSTNMKVTDKSAKIPFKQLTVTMNDQQKQDNGIKKFEKIITSTPKKEIVNNDQSYEHIIIEFDETRRREDDVARPPPPLVVASNPSTSDDGSLRYSSYAPGRNINSKTNLDESKSRPLMANESESTKLLPSLVDIDDWNDRQNLHTLSSFETTSHTKMIRTKHLKSGGLSWRYPSYDETGIIDSKTNILDSNKFETKKLPLIEDKKIDKYPQKSSVKIEISKRTPESNESSKSIDSIQISSVSDRPASLVGTRSDRQSQSKTSSIARIQQRRSRTRSKKFRGPLVARLSRPNRQLRRFIHRMFHSIINTHDDGNQPKMMISSDSIEILNSMAKEIIRKYAEYADQLILYSGRQKMDRWVSFSTLNMLLAPISHRTKRSIFNIIGEHGYYHDQSEIKIMRQ</sequence>
<dbReference type="EMBL" id="SDOV01000001">
    <property type="protein sequence ID" value="KAH7646252.1"/>
    <property type="molecule type" value="Genomic_DNA"/>
</dbReference>
<dbReference type="OrthoDB" id="10621483at2759"/>
<evidence type="ECO:0000313" key="2">
    <source>
        <dbReference type="EMBL" id="KAH7646252.1"/>
    </source>
</evidence>
<feature type="compositionally biased region" description="Low complexity" evidence="1">
    <location>
        <begin position="426"/>
        <end position="439"/>
    </location>
</feature>
<dbReference type="EMBL" id="ASGP02000003">
    <property type="protein sequence ID" value="KAH9516673.1"/>
    <property type="molecule type" value="Genomic_DNA"/>
</dbReference>
<feature type="region of interest" description="Disordered" evidence="1">
    <location>
        <begin position="262"/>
        <end position="319"/>
    </location>
</feature>
<feature type="region of interest" description="Disordered" evidence="1">
    <location>
        <begin position="144"/>
        <end position="163"/>
    </location>
</feature>
<reference evidence="2" key="3">
    <citation type="journal article" date="2021" name="World Allergy Organ. J.">
        <title>Chromosome-level assembly of Dermatophagoides farinae genome and transcriptome reveals two novel allergens Der f 37 and Der f 39.</title>
        <authorList>
            <person name="Chen J."/>
            <person name="Cai Z."/>
            <person name="Fan D."/>
            <person name="Hu J."/>
            <person name="Hou Y."/>
            <person name="He Y."/>
            <person name="Zhang Z."/>
            <person name="Zhao Z."/>
            <person name="Gao P."/>
            <person name="Hu W."/>
            <person name="Sun J."/>
            <person name="Li J."/>
            <person name="Ji K."/>
        </authorList>
    </citation>
    <scope>NUCLEOTIDE SEQUENCE</scope>
    <source>
        <strain evidence="2">JKM2019</strain>
    </source>
</reference>
<keyword evidence="4" id="KW-1185">Reference proteome</keyword>
<reference evidence="2" key="2">
    <citation type="submission" date="2020-06" db="EMBL/GenBank/DDBJ databases">
        <authorList>
            <person name="Ji K."/>
            <person name="Li J."/>
        </authorList>
    </citation>
    <scope>NUCLEOTIDE SEQUENCE</scope>
    <source>
        <strain evidence="2">JKM2019</strain>
        <tissue evidence="2">Whole body</tissue>
    </source>
</reference>
<feature type="compositionally biased region" description="Basic residues" evidence="1">
    <location>
        <begin position="465"/>
        <end position="477"/>
    </location>
</feature>